<reference evidence="1 2" key="1">
    <citation type="submission" date="2019-10" db="EMBL/GenBank/DDBJ databases">
        <title>Alkaliphilus serpentinus sp. nov. and Alkaliphilus pronyensis sp. nov., two novel anaerobic alkaliphilic species isolated from the serpentinized-hosted hydrothermal field of the Prony Bay (New Caledonia).</title>
        <authorList>
            <person name="Postec A."/>
        </authorList>
    </citation>
    <scope>NUCLEOTIDE SEQUENCE [LARGE SCALE GENOMIC DNA]</scope>
    <source>
        <strain evidence="1 2">LacV</strain>
    </source>
</reference>
<keyword evidence="2" id="KW-1185">Reference proteome</keyword>
<dbReference type="EMBL" id="WBZC01000051">
    <property type="protein sequence ID" value="KAB3532137.1"/>
    <property type="molecule type" value="Genomic_DNA"/>
</dbReference>
<comment type="caution">
    <text evidence="1">The sequence shown here is derived from an EMBL/GenBank/DDBJ whole genome shotgun (WGS) entry which is preliminary data.</text>
</comment>
<evidence type="ECO:0000313" key="1">
    <source>
        <dbReference type="EMBL" id="KAB3532137.1"/>
    </source>
</evidence>
<dbReference type="OrthoDB" id="9792035at2"/>
<proteinExistence type="predicted"/>
<gene>
    <name evidence="1" type="ORF">F8154_12250</name>
</gene>
<dbReference type="AlphaFoldDB" id="A0A6I0FD90"/>
<sequence length="75" mass="9117">MGKTNKKAYILQCEYCGKKYKSLGTKNRKYCSHDCYIRDRLWREEDAVKNVKMILKREKPKYIQKWLKNLLLSKV</sequence>
<evidence type="ECO:0000313" key="2">
    <source>
        <dbReference type="Proteomes" id="UP000432715"/>
    </source>
</evidence>
<organism evidence="1 2">
    <name type="scientific">Alkaliphilus pronyensis</name>
    <dbReference type="NCBI Taxonomy" id="1482732"/>
    <lineage>
        <taxon>Bacteria</taxon>
        <taxon>Bacillati</taxon>
        <taxon>Bacillota</taxon>
        <taxon>Clostridia</taxon>
        <taxon>Peptostreptococcales</taxon>
        <taxon>Natronincolaceae</taxon>
        <taxon>Alkaliphilus</taxon>
    </lineage>
</organism>
<accession>A0A6I0FD90</accession>
<dbReference type="Proteomes" id="UP000432715">
    <property type="component" value="Unassembled WGS sequence"/>
</dbReference>
<dbReference type="RefSeq" id="WP_151861906.1">
    <property type="nucleotide sequence ID" value="NZ_WBZC01000051.1"/>
</dbReference>
<name>A0A6I0FD90_9FIRM</name>
<protein>
    <submittedName>
        <fullName evidence="1">Uncharacterized protein</fullName>
    </submittedName>
</protein>